<comment type="caution">
    <text evidence="2">The sequence shown here is derived from an EMBL/GenBank/DDBJ whole genome shotgun (WGS) entry which is preliminary data.</text>
</comment>
<dbReference type="InterPro" id="IPR043863">
    <property type="entry name" value="DUF5825"/>
</dbReference>
<dbReference type="Pfam" id="PF19142">
    <property type="entry name" value="DUF5825"/>
    <property type="match status" value="1"/>
</dbReference>
<dbReference type="OrthoDB" id="3624112at2"/>
<name>A0A4R4WT24_9ACTN</name>
<evidence type="ECO:0000313" key="3">
    <source>
        <dbReference type="Proteomes" id="UP000294543"/>
    </source>
</evidence>
<reference evidence="2 3" key="1">
    <citation type="submission" date="2019-03" db="EMBL/GenBank/DDBJ databases">
        <title>Draft genome sequences of novel Actinobacteria.</title>
        <authorList>
            <person name="Sahin N."/>
            <person name="Ay H."/>
            <person name="Saygin H."/>
        </authorList>
    </citation>
    <scope>NUCLEOTIDE SEQUENCE [LARGE SCALE GENOMIC DNA]</scope>
    <source>
        <strain evidence="2 3">KC712</strain>
    </source>
</reference>
<dbReference type="RefSeq" id="WP_132509485.1">
    <property type="nucleotide sequence ID" value="NZ_SMKP01000042.1"/>
</dbReference>
<proteinExistence type="predicted"/>
<organism evidence="2 3">
    <name type="scientific">Nonomuraea diastatica</name>
    <dbReference type="NCBI Taxonomy" id="1848329"/>
    <lineage>
        <taxon>Bacteria</taxon>
        <taxon>Bacillati</taxon>
        <taxon>Actinomycetota</taxon>
        <taxon>Actinomycetes</taxon>
        <taxon>Streptosporangiales</taxon>
        <taxon>Streptosporangiaceae</taxon>
        <taxon>Nonomuraea</taxon>
    </lineage>
</organism>
<dbReference type="Proteomes" id="UP000294543">
    <property type="component" value="Unassembled WGS sequence"/>
</dbReference>
<accession>A0A4R4WT24</accession>
<protein>
    <submittedName>
        <fullName evidence="2">Uncharacterized protein</fullName>
    </submittedName>
</protein>
<sequence length="210" mass="23434">MISATYAVRPEQLTTDGPDLGLPPPNTVPQDVPDVAALWKAGYRAVFVDGRDGTAAADLCRLLASLRDLESAGFRVRWAAPATLLDRVPDWTLLTHLPAPESGLDDRTQAEWRALYRFGRLRWFKGPGFIKIHDQRCDAGLVLTLTDHVHLHFVERASGTSVFRPDVSWYADEAIEVFHDAGLVLSLDDDHVWLAGRVRRWSNPSQLMAP</sequence>
<dbReference type="AlphaFoldDB" id="A0A4R4WT24"/>
<dbReference type="EMBL" id="SMKP01000042">
    <property type="protein sequence ID" value="TDD20736.1"/>
    <property type="molecule type" value="Genomic_DNA"/>
</dbReference>
<evidence type="ECO:0000313" key="2">
    <source>
        <dbReference type="EMBL" id="TDD20736.1"/>
    </source>
</evidence>
<evidence type="ECO:0000256" key="1">
    <source>
        <dbReference type="SAM" id="MobiDB-lite"/>
    </source>
</evidence>
<feature type="region of interest" description="Disordered" evidence="1">
    <location>
        <begin position="1"/>
        <end position="24"/>
    </location>
</feature>
<keyword evidence="3" id="KW-1185">Reference proteome</keyword>
<gene>
    <name evidence="2" type="ORF">E1294_16945</name>
</gene>